<dbReference type="EMBL" id="CATQJL010000112">
    <property type="protein sequence ID" value="CAJ0595011.1"/>
    <property type="molecule type" value="Genomic_DNA"/>
</dbReference>
<keyword evidence="2" id="KW-1185">Reference proteome</keyword>
<name>A0AA36M211_CYLNA</name>
<evidence type="ECO:0000313" key="1">
    <source>
        <dbReference type="EMBL" id="CAJ0595011.1"/>
    </source>
</evidence>
<comment type="caution">
    <text evidence="1">The sequence shown here is derived from an EMBL/GenBank/DDBJ whole genome shotgun (WGS) entry which is preliminary data.</text>
</comment>
<dbReference type="AlphaFoldDB" id="A0AA36M211"/>
<reference evidence="1" key="1">
    <citation type="submission" date="2023-07" db="EMBL/GenBank/DDBJ databases">
        <authorList>
            <consortium name="CYATHOMIX"/>
        </authorList>
    </citation>
    <scope>NUCLEOTIDE SEQUENCE</scope>
    <source>
        <strain evidence="1">N/A</strain>
    </source>
</reference>
<protein>
    <submittedName>
        <fullName evidence="1">Uncharacterized protein</fullName>
    </submittedName>
</protein>
<accession>A0AA36M211</accession>
<evidence type="ECO:0000313" key="2">
    <source>
        <dbReference type="Proteomes" id="UP001176961"/>
    </source>
</evidence>
<dbReference type="Proteomes" id="UP001176961">
    <property type="component" value="Unassembled WGS sequence"/>
</dbReference>
<proteinExistence type="predicted"/>
<gene>
    <name evidence="1" type="ORF">CYNAS_LOCUS6994</name>
</gene>
<organism evidence="1 2">
    <name type="scientific">Cylicocyclus nassatus</name>
    <name type="common">Nematode worm</name>
    <dbReference type="NCBI Taxonomy" id="53992"/>
    <lineage>
        <taxon>Eukaryota</taxon>
        <taxon>Metazoa</taxon>
        <taxon>Ecdysozoa</taxon>
        <taxon>Nematoda</taxon>
        <taxon>Chromadorea</taxon>
        <taxon>Rhabditida</taxon>
        <taxon>Rhabditina</taxon>
        <taxon>Rhabditomorpha</taxon>
        <taxon>Strongyloidea</taxon>
        <taxon>Strongylidae</taxon>
        <taxon>Cylicocyclus</taxon>
    </lineage>
</organism>
<sequence>MQRSLDTPFVLLDLSTVYKEGGHLATQLMCLNSLRKHGHRISCAAKPDQYHAAKCLHVYKSRLSIGDALKQIGLAPVVTDAPAPSTRGQHSVLELFQFPALEAVLVSDQVNECDVEELDENGRPEGTRTHRVYRAVITNIFTFVSYKWRRNIRIDVEEV</sequence>